<evidence type="ECO:0000256" key="6">
    <source>
        <dbReference type="ARBA" id="ARBA00022692"/>
    </source>
</evidence>
<dbReference type="InterPro" id="IPR022346">
    <property type="entry name" value="T2SS_GspH"/>
</dbReference>
<evidence type="ECO:0000256" key="3">
    <source>
        <dbReference type="ARBA" id="ARBA00022475"/>
    </source>
</evidence>
<dbReference type="Pfam" id="PF07963">
    <property type="entry name" value="N_methyl"/>
    <property type="match status" value="1"/>
</dbReference>
<dbReference type="SUPFAM" id="SSF54523">
    <property type="entry name" value="Pili subunits"/>
    <property type="match status" value="1"/>
</dbReference>
<dbReference type="NCBIfam" id="TIGR02532">
    <property type="entry name" value="IV_pilin_GFxxxE"/>
    <property type="match status" value="1"/>
</dbReference>
<keyword evidence="4" id="KW-0488">Methylation</keyword>
<evidence type="ECO:0000256" key="10">
    <source>
        <dbReference type="ARBA" id="ARBA00030775"/>
    </source>
</evidence>
<name>A0A2A4I4E9_9SPHN</name>
<feature type="domain" description="General secretion pathway GspH" evidence="13">
    <location>
        <begin position="69"/>
        <end position="168"/>
    </location>
</feature>
<dbReference type="EMBL" id="NWVD01000001">
    <property type="protein sequence ID" value="PCG10788.1"/>
    <property type="molecule type" value="Genomic_DNA"/>
</dbReference>
<dbReference type="GO" id="GO:0005886">
    <property type="term" value="C:plasma membrane"/>
    <property type="evidence" value="ECO:0007669"/>
    <property type="project" value="UniProtKB-SubCell"/>
</dbReference>
<dbReference type="PROSITE" id="PS00409">
    <property type="entry name" value="PROKAR_NTER_METHYL"/>
    <property type="match status" value="1"/>
</dbReference>
<reference evidence="14 15" key="1">
    <citation type="submission" date="2017-09" db="EMBL/GenBank/DDBJ databases">
        <title>Sphingomonas ginsenosidimutans KACC 14949, whole genome shotgun sequence.</title>
        <authorList>
            <person name="Feng G."/>
            <person name="Zhu H."/>
        </authorList>
    </citation>
    <scope>NUCLEOTIDE SEQUENCE [LARGE SCALE GENOMIC DNA]</scope>
    <source>
        <strain evidence="14 15">KACC 14949</strain>
    </source>
</reference>
<dbReference type="Pfam" id="PF12019">
    <property type="entry name" value="GspH"/>
    <property type="match status" value="1"/>
</dbReference>
<dbReference type="GO" id="GO:0015628">
    <property type="term" value="P:protein secretion by the type II secretion system"/>
    <property type="evidence" value="ECO:0007669"/>
    <property type="project" value="InterPro"/>
</dbReference>
<evidence type="ECO:0000256" key="4">
    <source>
        <dbReference type="ARBA" id="ARBA00022481"/>
    </source>
</evidence>
<keyword evidence="7 12" id="KW-1133">Transmembrane helix</keyword>
<keyword evidence="15" id="KW-1185">Reference proteome</keyword>
<evidence type="ECO:0000256" key="9">
    <source>
        <dbReference type="ARBA" id="ARBA00025772"/>
    </source>
</evidence>
<dbReference type="GO" id="GO:0015627">
    <property type="term" value="C:type II protein secretion system complex"/>
    <property type="evidence" value="ECO:0007669"/>
    <property type="project" value="InterPro"/>
</dbReference>
<dbReference type="InterPro" id="IPR002416">
    <property type="entry name" value="T2SS_protein-GspH"/>
</dbReference>
<comment type="similarity">
    <text evidence="9">Belongs to the GSP H family.</text>
</comment>
<dbReference type="Gene3D" id="3.55.40.10">
    <property type="entry name" value="minor pseudopilin epsh domain"/>
    <property type="match status" value="1"/>
</dbReference>
<keyword evidence="8 12" id="KW-0472">Membrane</keyword>
<evidence type="ECO:0000256" key="11">
    <source>
        <dbReference type="SAM" id="MobiDB-lite"/>
    </source>
</evidence>
<dbReference type="AlphaFoldDB" id="A0A2A4I4E9"/>
<feature type="transmembrane region" description="Helical" evidence="12">
    <location>
        <begin position="36"/>
        <end position="58"/>
    </location>
</feature>
<evidence type="ECO:0000256" key="8">
    <source>
        <dbReference type="ARBA" id="ARBA00023136"/>
    </source>
</evidence>
<evidence type="ECO:0000256" key="5">
    <source>
        <dbReference type="ARBA" id="ARBA00022519"/>
    </source>
</evidence>
<protein>
    <recommendedName>
        <fullName evidence="2">Type II secretion system protein H</fullName>
    </recommendedName>
    <alternativeName>
        <fullName evidence="10">General secretion pathway protein H</fullName>
    </alternativeName>
</protein>
<dbReference type="Proteomes" id="UP000218784">
    <property type="component" value="Unassembled WGS sequence"/>
</dbReference>
<evidence type="ECO:0000313" key="15">
    <source>
        <dbReference type="Proteomes" id="UP000218784"/>
    </source>
</evidence>
<evidence type="ECO:0000313" key="14">
    <source>
        <dbReference type="EMBL" id="PCG10788.1"/>
    </source>
</evidence>
<dbReference type="PRINTS" id="PR00885">
    <property type="entry name" value="BCTERIALGSPH"/>
</dbReference>
<comment type="caution">
    <text evidence="14">The sequence shown here is derived from an EMBL/GenBank/DDBJ whole genome shotgun (WGS) entry which is preliminary data.</text>
</comment>
<proteinExistence type="inferred from homology"/>
<gene>
    <name evidence="14" type="primary">gspH</name>
    <name evidence="14" type="ORF">COA17_05300</name>
</gene>
<accession>A0A2A4I4E9</accession>
<evidence type="ECO:0000259" key="13">
    <source>
        <dbReference type="Pfam" id="PF12019"/>
    </source>
</evidence>
<evidence type="ECO:0000256" key="2">
    <source>
        <dbReference type="ARBA" id="ARBA00021549"/>
    </source>
</evidence>
<evidence type="ECO:0000256" key="7">
    <source>
        <dbReference type="ARBA" id="ARBA00022989"/>
    </source>
</evidence>
<organism evidence="14 15">
    <name type="scientific">Sphingomonas ginsenosidimutans</name>
    <dbReference type="NCBI Taxonomy" id="862134"/>
    <lineage>
        <taxon>Bacteria</taxon>
        <taxon>Pseudomonadati</taxon>
        <taxon>Pseudomonadota</taxon>
        <taxon>Alphaproteobacteria</taxon>
        <taxon>Sphingomonadales</taxon>
        <taxon>Sphingomonadaceae</taxon>
        <taxon>Sphingomonas</taxon>
    </lineage>
</organism>
<evidence type="ECO:0000256" key="1">
    <source>
        <dbReference type="ARBA" id="ARBA00004377"/>
    </source>
</evidence>
<evidence type="ECO:0000256" key="12">
    <source>
        <dbReference type="SAM" id="Phobius"/>
    </source>
</evidence>
<comment type="subcellular location">
    <subcellularLocation>
        <location evidence="1">Cell inner membrane</location>
        <topology evidence="1">Single-pass membrane protein</topology>
    </subcellularLocation>
</comment>
<keyword evidence="6 12" id="KW-0812">Transmembrane</keyword>
<dbReference type="InterPro" id="IPR045584">
    <property type="entry name" value="Pilin-like"/>
</dbReference>
<sequence>MPISVPGSKRTPVRGSARDPRARGFGLRWRSAERGFTLVELMVVITVIGLASAAAVLAMPDSRGRLMDEAARFAVRTRAAHDGAILQARPVSLWVTPTGYGFDEWRGGRWTPIEDGPLAIERWNSGTAAGFGARERVMFDATGLADRPLTVTLRREGVRADVEIAADGSVHVAG</sequence>
<keyword evidence="3" id="KW-1003">Cell membrane</keyword>
<feature type="region of interest" description="Disordered" evidence="11">
    <location>
        <begin position="1"/>
        <end position="21"/>
    </location>
</feature>
<dbReference type="InterPro" id="IPR012902">
    <property type="entry name" value="N_methyl_site"/>
</dbReference>
<keyword evidence="5" id="KW-0997">Cell inner membrane</keyword>